<feature type="transmembrane region" description="Helical" evidence="1">
    <location>
        <begin position="35"/>
        <end position="59"/>
    </location>
</feature>
<sequence length="129" mass="14428">MPIIKFTVLALICSLVLGLIFYNLAQFTVFQYEYYGTTGLTVLAFPFAVMISVGLFSAYLENKQDALIMGFIVAVLTGFLQFHVISFVMGNLAGGWFVEFIDNQTLLLIIFAIASSYLGNVYLKKRINK</sequence>
<dbReference type="AlphaFoldDB" id="A0A8T3VDW6"/>
<keyword evidence="1" id="KW-1133">Transmembrane helix</keyword>
<proteinExistence type="predicted"/>
<evidence type="ECO:0000256" key="1">
    <source>
        <dbReference type="SAM" id="Phobius"/>
    </source>
</evidence>
<dbReference type="RefSeq" id="WP_303737586.1">
    <property type="nucleotide sequence ID" value="NZ_SUTE01000078.1"/>
</dbReference>
<keyword evidence="1" id="KW-0472">Membrane</keyword>
<keyword evidence="1" id="KW-0812">Transmembrane</keyword>
<reference evidence="2" key="1">
    <citation type="submission" date="2019-04" db="EMBL/GenBank/DDBJ databases">
        <title>Evolution of Biomass-Degrading Anaerobic Consortia Revealed by Metagenomics.</title>
        <authorList>
            <person name="Peng X."/>
        </authorList>
    </citation>
    <scope>NUCLEOTIDE SEQUENCE</scope>
    <source>
        <strain evidence="2">SIG12</strain>
    </source>
</reference>
<feature type="transmembrane region" description="Helical" evidence="1">
    <location>
        <begin position="105"/>
        <end position="123"/>
    </location>
</feature>
<evidence type="ECO:0000313" key="2">
    <source>
        <dbReference type="EMBL" id="MBE6505937.1"/>
    </source>
</evidence>
<protein>
    <submittedName>
        <fullName evidence="2">Uncharacterized protein</fullName>
    </submittedName>
</protein>
<feature type="transmembrane region" description="Helical" evidence="1">
    <location>
        <begin position="66"/>
        <end position="85"/>
    </location>
</feature>
<dbReference type="Proteomes" id="UP000762703">
    <property type="component" value="Unassembled WGS sequence"/>
</dbReference>
<dbReference type="EMBL" id="SUTE01000078">
    <property type="protein sequence ID" value="MBE6505937.1"/>
    <property type="molecule type" value="Genomic_DNA"/>
</dbReference>
<comment type="caution">
    <text evidence="2">The sequence shown here is derived from an EMBL/GenBank/DDBJ whole genome shotgun (WGS) entry which is preliminary data.</text>
</comment>
<organism evidence="2 3">
    <name type="scientific">Methanobrevibacter millerae</name>
    <dbReference type="NCBI Taxonomy" id="230361"/>
    <lineage>
        <taxon>Archaea</taxon>
        <taxon>Methanobacteriati</taxon>
        <taxon>Methanobacteriota</taxon>
        <taxon>Methanomada group</taxon>
        <taxon>Methanobacteria</taxon>
        <taxon>Methanobacteriales</taxon>
        <taxon>Methanobacteriaceae</taxon>
        <taxon>Methanobrevibacter</taxon>
    </lineage>
</organism>
<gene>
    <name evidence="2" type="ORF">E7Z73_09445</name>
</gene>
<accession>A0A8T3VDW6</accession>
<name>A0A8T3VDW6_9EURY</name>
<evidence type="ECO:0000313" key="3">
    <source>
        <dbReference type="Proteomes" id="UP000762703"/>
    </source>
</evidence>